<dbReference type="EMBL" id="JARKIK010000015">
    <property type="protein sequence ID" value="KAK8747305.1"/>
    <property type="molecule type" value="Genomic_DNA"/>
</dbReference>
<dbReference type="Proteomes" id="UP001445076">
    <property type="component" value="Unassembled WGS sequence"/>
</dbReference>
<evidence type="ECO:0000256" key="10">
    <source>
        <dbReference type="SAM" id="Phobius"/>
    </source>
</evidence>
<evidence type="ECO:0000256" key="1">
    <source>
        <dbReference type="ARBA" id="ARBA00002620"/>
    </source>
</evidence>
<organism evidence="11 12">
    <name type="scientific">Cherax quadricarinatus</name>
    <name type="common">Australian red claw crayfish</name>
    <dbReference type="NCBI Taxonomy" id="27406"/>
    <lineage>
        <taxon>Eukaryota</taxon>
        <taxon>Metazoa</taxon>
        <taxon>Ecdysozoa</taxon>
        <taxon>Arthropoda</taxon>
        <taxon>Crustacea</taxon>
        <taxon>Multicrustacea</taxon>
        <taxon>Malacostraca</taxon>
        <taxon>Eumalacostraca</taxon>
        <taxon>Eucarida</taxon>
        <taxon>Decapoda</taxon>
        <taxon>Pleocyemata</taxon>
        <taxon>Astacidea</taxon>
        <taxon>Parastacoidea</taxon>
        <taxon>Parastacidae</taxon>
        <taxon>Cherax</taxon>
    </lineage>
</organism>
<dbReference type="GO" id="GO:0016020">
    <property type="term" value="C:membrane"/>
    <property type="evidence" value="ECO:0007669"/>
    <property type="project" value="UniProtKB-SubCell"/>
</dbReference>
<dbReference type="Pfam" id="PF07406">
    <property type="entry name" value="NICE-3"/>
    <property type="match status" value="1"/>
</dbReference>
<dbReference type="GO" id="GO:0005794">
    <property type="term" value="C:Golgi apparatus"/>
    <property type="evidence" value="ECO:0007669"/>
    <property type="project" value="UniProtKB-SubCell"/>
</dbReference>
<accession>A0AAW0XWE2</accession>
<comment type="function">
    <text evidence="1">General regulator of phagocytosis. Required to uptake Gram negative bacterium by macrophages.</text>
</comment>
<feature type="transmembrane region" description="Helical" evidence="10">
    <location>
        <begin position="108"/>
        <end position="134"/>
    </location>
</feature>
<keyword evidence="7" id="KW-0333">Golgi apparatus</keyword>
<evidence type="ECO:0000256" key="6">
    <source>
        <dbReference type="ARBA" id="ARBA00022989"/>
    </source>
</evidence>
<evidence type="ECO:0000256" key="3">
    <source>
        <dbReference type="ARBA" id="ARBA00004173"/>
    </source>
</evidence>
<proteinExistence type="predicted"/>
<keyword evidence="8" id="KW-0496">Mitochondrion</keyword>
<dbReference type="GO" id="GO:0005739">
    <property type="term" value="C:mitochondrion"/>
    <property type="evidence" value="ECO:0007669"/>
    <property type="project" value="UniProtKB-SubCell"/>
</dbReference>
<comment type="subcellular location">
    <subcellularLocation>
        <location evidence="4">Golgi apparatus</location>
    </subcellularLocation>
    <subcellularLocation>
        <location evidence="2">Membrane</location>
        <topology evidence="2">Single-pass membrane protein</topology>
    </subcellularLocation>
    <subcellularLocation>
        <location evidence="3">Mitochondrion</location>
    </subcellularLocation>
</comment>
<keyword evidence="12" id="KW-1185">Reference proteome</keyword>
<protein>
    <submittedName>
        <fullName evidence="11">Uncharacterized protein</fullName>
    </submittedName>
</protein>
<evidence type="ECO:0000256" key="8">
    <source>
        <dbReference type="ARBA" id="ARBA00023128"/>
    </source>
</evidence>
<keyword evidence="9 10" id="KW-0472">Membrane</keyword>
<evidence type="ECO:0000256" key="5">
    <source>
        <dbReference type="ARBA" id="ARBA00022692"/>
    </source>
</evidence>
<evidence type="ECO:0000313" key="12">
    <source>
        <dbReference type="Proteomes" id="UP001445076"/>
    </source>
</evidence>
<keyword evidence="5 10" id="KW-0812">Transmembrane</keyword>
<dbReference type="PANTHER" id="PTHR21425">
    <property type="entry name" value="NICE-3"/>
    <property type="match status" value="1"/>
</dbReference>
<gene>
    <name evidence="11" type="ORF">OTU49_016737</name>
</gene>
<reference evidence="11 12" key="1">
    <citation type="journal article" date="2024" name="BMC Genomics">
        <title>Genome assembly of redclaw crayfish (Cherax quadricarinatus) provides insights into its immune adaptation and hypoxia tolerance.</title>
        <authorList>
            <person name="Liu Z."/>
            <person name="Zheng J."/>
            <person name="Li H."/>
            <person name="Fang K."/>
            <person name="Wang S."/>
            <person name="He J."/>
            <person name="Zhou D."/>
            <person name="Weng S."/>
            <person name="Chi M."/>
            <person name="Gu Z."/>
            <person name="He J."/>
            <person name="Li F."/>
            <person name="Wang M."/>
        </authorList>
    </citation>
    <scope>NUCLEOTIDE SEQUENCE [LARGE SCALE GENOMIC DNA]</scope>
    <source>
        <strain evidence="11">ZL_2023a</strain>
    </source>
</reference>
<dbReference type="InterPro" id="IPR010876">
    <property type="entry name" value="C1orf43"/>
</dbReference>
<dbReference type="AlphaFoldDB" id="A0AAW0XWE2"/>
<comment type="caution">
    <text evidence="11">The sequence shown here is derived from an EMBL/GenBank/DDBJ whole genome shotgun (WGS) entry which is preliminary data.</text>
</comment>
<evidence type="ECO:0000256" key="7">
    <source>
        <dbReference type="ARBA" id="ARBA00023034"/>
    </source>
</evidence>
<evidence type="ECO:0000256" key="9">
    <source>
        <dbReference type="ARBA" id="ARBA00023136"/>
    </source>
</evidence>
<evidence type="ECO:0000256" key="2">
    <source>
        <dbReference type="ARBA" id="ARBA00004167"/>
    </source>
</evidence>
<evidence type="ECO:0000313" key="11">
    <source>
        <dbReference type="EMBL" id="KAK8747305.1"/>
    </source>
</evidence>
<name>A0AAW0XWE2_CHEQU</name>
<evidence type="ECO:0000256" key="4">
    <source>
        <dbReference type="ARBA" id="ARBA00004555"/>
    </source>
</evidence>
<dbReference type="PANTHER" id="PTHR21425:SF2">
    <property type="entry name" value="PROTEIN C1ORF43"/>
    <property type="match status" value="1"/>
</dbReference>
<keyword evidence="6 10" id="KW-1133">Transmembrane helix</keyword>
<sequence>MPTAGAMTLMFIGVILFAIILFVTCFKRQVGRMKDRSRRDPHIPGSEAKKALKREIERRLDRVADIYYEPKLLMLEIDNKTNSDLPPYYFRMKAVDNMKYLGKFSLRLNTYCSFFVTFLLFLFAIATFCCFSVFHCSSHIFCITAPVQL</sequence>
<feature type="transmembrane region" description="Helical" evidence="10">
    <location>
        <begin position="6"/>
        <end position="26"/>
    </location>
</feature>